<keyword evidence="2" id="KW-1185">Reference proteome</keyword>
<evidence type="ECO:0000313" key="1">
    <source>
        <dbReference type="EMBL" id="AFD06444.1"/>
    </source>
</evidence>
<dbReference type="EMBL" id="CP003349">
    <property type="protein sequence ID" value="AFD06444.1"/>
    <property type="molecule type" value="Genomic_DNA"/>
</dbReference>
<dbReference type="RefSeq" id="WP_014679671.1">
    <property type="nucleotide sequence ID" value="NC_017770.1"/>
</dbReference>
<dbReference type="STRING" id="929556.Solca_1358"/>
<dbReference type="eggNOG" id="COG2114">
    <property type="taxonomic scope" value="Bacteria"/>
</dbReference>
<dbReference type="Proteomes" id="UP000007590">
    <property type="component" value="Chromosome"/>
</dbReference>
<organism evidence="1 2">
    <name type="scientific">Solitalea canadensis (strain ATCC 29591 / DSM 3403 / JCM 21819 / LMG 8368 / NBRC 15130 / NCIMB 12057 / USAM 9D)</name>
    <name type="common">Flexibacter canadensis</name>
    <dbReference type="NCBI Taxonomy" id="929556"/>
    <lineage>
        <taxon>Bacteria</taxon>
        <taxon>Pseudomonadati</taxon>
        <taxon>Bacteroidota</taxon>
        <taxon>Sphingobacteriia</taxon>
        <taxon>Sphingobacteriales</taxon>
        <taxon>Sphingobacteriaceae</taxon>
        <taxon>Solitalea</taxon>
    </lineage>
</organism>
<reference evidence="1" key="1">
    <citation type="submission" date="2012-02" db="EMBL/GenBank/DDBJ databases">
        <title>The complete genome of Solitalea canadensis DSM 3403.</title>
        <authorList>
            <consortium name="US DOE Joint Genome Institute (JGI-PGF)"/>
            <person name="Lucas S."/>
            <person name="Copeland A."/>
            <person name="Lapidus A."/>
            <person name="Glavina del Rio T."/>
            <person name="Dalin E."/>
            <person name="Tice H."/>
            <person name="Bruce D."/>
            <person name="Goodwin L."/>
            <person name="Pitluck S."/>
            <person name="Peters L."/>
            <person name="Ovchinnikova G."/>
            <person name="Lu M."/>
            <person name="Kyrpides N."/>
            <person name="Mavromatis K."/>
            <person name="Ivanova N."/>
            <person name="Brettin T."/>
            <person name="Detter J.C."/>
            <person name="Han C."/>
            <person name="Larimer F."/>
            <person name="Land M."/>
            <person name="Hauser L."/>
            <person name="Markowitz V."/>
            <person name="Cheng J.-F."/>
            <person name="Hugenholtz P."/>
            <person name="Woyke T."/>
            <person name="Wu D."/>
            <person name="Spring S."/>
            <person name="Schroeder M."/>
            <person name="Kopitz M."/>
            <person name="Brambilla E."/>
            <person name="Klenk H.-P."/>
            <person name="Eisen J.A."/>
        </authorList>
    </citation>
    <scope>NUCLEOTIDE SEQUENCE</scope>
    <source>
        <strain evidence="1">DSM 3403</strain>
    </source>
</reference>
<gene>
    <name evidence="1" type="ordered locus">Solca_1358</name>
</gene>
<evidence type="ECO:0000313" key="2">
    <source>
        <dbReference type="Proteomes" id="UP000007590"/>
    </source>
</evidence>
<sequence>MIYSVLTGDIVNSSSLAVEQRKLLLSTLKEAGKLFTDKSLPAYKILRGDSFQGITSVPEKALETAILIRLLIKMKFEKQVDARVAIGLGEVSLLTDNIDECDGEAFRNSGQLLEQKTTHYLLFRGPWEQINDELEVHCRMLDLLVKGWTQQQSEAVWERMNGLNQTETADKLGISQASVNKRLQLAHWDDFQLIIKRYQQLINLKLKNNA</sequence>
<evidence type="ECO:0008006" key="3">
    <source>
        <dbReference type="Google" id="ProtNLM"/>
    </source>
</evidence>
<name>H8KTI6_SOLCM</name>
<dbReference type="HOGENOM" id="CLU_085936_0_0_10"/>
<accession>H8KTI6</accession>
<protein>
    <recommendedName>
        <fullName evidence="3">SatD family (SatD)</fullName>
    </recommendedName>
</protein>
<dbReference type="OrthoDB" id="7064118at2"/>
<dbReference type="AlphaFoldDB" id="H8KTI6"/>
<proteinExistence type="predicted"/>
<dbReference type="KEGG" id="scn:Solca_1358"/>